<organism evidence="7 8">
    <name type="scientific">Cinara cedri</name>
    <dbReference type="NCBI Taxonomy" id="506608"/>
    <lineage>
        <taxon>Eukaryota</taxon>
        <taxon>Metazoa</taxon>
        <taxon>Ecdysozoa</taxon>
        <taxon>Arthropoda</taxon>
        <taxon>Hexapoda</taxon>
        <taxon>Insecta</taxon>
        <taxon>Pterygota</taxon>
        <taxon>Neoptera</taxon>
        <taxon>Paraneoptera</taxon>
        <taxon>Hemiptera</taxon>
        <taxon>Sternorrhyncha</taxon>
        <taxon>Aphidomorpha</taxon>
        <taxon>Aphidoidea</taxon>
        <taxon>Aphididae</taxon>
        <taxon>Lachninae</taxon>
        <taxon>Cinara</taxon>
    </lineage>
</organism>
<dbReference type="PANTHER" id="PTHR19865">
    <property type="entry name" value="U3 SMALL NUCLEOLAR RNA INTERACTING PROTEIN 2"/>
    <property type="match status" value="1"/>
</dbReference>
<evidence type="ECO:0000256" key="5">
    <source>
        <dbReference type="PROSITE-ProRule" id="PRU00221"/>
    </source>
</evidence>
<dbReference type="Proteomes" id="UP000325440">
    <property type="component" value="Unassembled WGS sequence"/>
</dbReference>
<dbReference type="FunFam" id="2.130.10.10:FF:000509">
    <property type="entry name" value="U3 small nucleolar RNA-interacting protein"/>
    <property type="match status" value="1"/>
</dbReference>
<evidence type="ECO:0000256" key="2">
    <source>
        <dbReference type="ARBA" id="ARBA00022574"/>
    </source>
</evidence>
<protein>
    <submittedName>
        <fullName evidence="7">WD40/YVTN repeat-like-containing domain,WD40 repeat, conserved site,G-protein beta WD-40 repeat,WD40</fullName>
    </submittedName>
</protein>
<dbReference type="GO" id="GO:0032040">
    <property type="term" value="C:small-subunit processome"/>
    <property type="evidence" value="ECO:0007669"/>
    <property type="project" value="TreeGrafter"/>
</dbReference>
<dbReference type="AlphaFoldDB" id="A0A5E4MDP0"/>
<dbReference type="GO" id="GO:0034511">
    <property type="term" value="F:U3 snoRNA binding"/>
    <property type="evidence" value="ECO:0007669"/>
    <property type="project" value="InterPro"/>
</dbReference>
<dbReference type="Pfam" id="PF00400">
    <property type="entry name" value="WD40"/>
    <property type="match status" value="3"/>
</dbReference>
<feature type="repeat" description="WD" evidence="5">
    <location>
        <begin position="133"/>
        <end position="174"/>
    </location>
</feature>
<dbReference type="SUPFAM" id="SSF50978">
    <property type="entry name" value="WD40 repeat-like"/>
    <property type="match status" value="1"/>
</dbReference>
<proteinExistence type="predicted"/>
<dbReference type="Gene3D" id="2.130.10.10">
    <property type="entry name" value="YVTN repeat-like/Quinoprotein amine dehydrogenase"/>
    <property type="match status" value="1"/>
</dbReference>
<dbReference type="PRINTS" id="PR00320">
    <property type="entry name" value="GPROTEINBRPT"/>
</dbReference>
<feature type="repeat" description="WD" evidence="5">
    <location>
        <begin position="360"/>
        <end position="391"/>
    </location>
</feature>
<dbReference type="InterPro" id="IPR020472">
    <property type="entry name" value="WD40_PAC1"/>
</dbReference>
<dbReference type="OrthoDB" id="189968at2759"/>
<name>A0A5E4MDP0_9HEMI</name>
<dbReference type="SMART" id="SM00320">
    <property type="entry name" value="WD40"/>
    <property type="match status" value="6"/>
</dbReference>
<feature type="region of interest" description="Disordered" evidence="6">
    <location>
        <begin position="1"/>
        <end position="59"/>
    </location>
</feature>
<accession>A0A5E4MDP0</accession>
<dbReference type="PROSITE" id="PS50082">
    <property type="entry name" value="WD_REPEATS_2"/>
    <property type="match status" value="4"/>
</dbReference>
<dbReference type="InterPro" id="IPR001680">
    <property type="entry name" value="WD40_rpt"/>
</dbReference>
<keyword evidence="8" id="KW-1185">Reference proteome</keyword>
<keyword evidence="4" id="KW-0539">Nucleus</keyword>
<dbReference type="InterPro" id="IPR036322">
    <property type="entry name" value="WD40_repeat_dom_sf"/>
</dbReference>
<dbReference type="PANTHER" id="PTHR19865:SF0">
    <property type="entry name" value="U3 SMALL NUCLEOLAR RNA-INTERACTING PROTEIN 2"/>
    <property type="match status" value="1"/>
</dbReference>
<evidence type="ECO:0000256" key="6">
    <source>
        <dbReference type="SAM" id="MobiDB-lite"/>
    </source>
</evidence>
<dbReference type="PROSITE" id="PS50294">
    <property type="entry name" value="WD_REPEATS_REGION"/>
    <property type="match status" value="2"/>
</dbReference>
<dbReference type="PROSITE" id="PS00678">
    <property type="entry name" value="WD_REPEATS_1"/>
    <property type="match status" value="1"/>
</dbReference>
<keyword evidence="3" id="KW-0677">Repeat</keyword>
<keyword evidence="2 5" id="KW-0853">WD repeat</keyword>
<dbReference type="InterPro" id="IPR039241">
    <property type="entry name" value="Rrp9-like"/>
</dbReference>
<evidence type="ECO:0000313" key="7">
    <source>
        <dbReference type="EMBL" id="VVC28012.1"/>
    </source>
</evidence>
<evidence type="ECO:0000256" key="1">
    <source>
        <dbReference type="ARBA" id="ARBA00004123"/>
    </source>
</evidence>
<feature type="repeat" description="WD" evidence="5">
    <location>
        <begin position="227"/>
        <end position="268"/>
    </location>
</feature>
<dbReference type="InterPro" id="IPR015943">
    <property type="entry name" value="WD40/YVTN_repeat-like_dom_sf"/>
</dbReference>
<evidence type="ECO:0000256" key="3">
    <source>
        <dbReference type="ARBA" id="ARBA00022737"/>
    </source>
</evidence>
<reference evidence="7 8" key="1">
    <citation type="submission" date="2019-08" db="EMBL/GenBank/DDBJ databases">
        <authorList>
            <person name="Alioto T."/>
            <person name="Alioto T."/>
            <person name="Gomez Garrido J."/>
        </authorList>
    </citation>
    <scope>NUCLEOTIDE SEQUENCE [LARGE SCALE GENOMIC DNA]</scope>
</reference>
<sequence length="457" mass="51338">MSFFIRKGVTKRRKPAVRVTNNNIKKKKTENHIDDEISSDSSESNHDDHQAFSSESEEEKFLTVAEKKVQLAKKYLSEIEEEERRRLEDDDDDQVNKNVLKRLKNDVLDQKGKLKTKLADCLLVPTDILRLRNRHHTKAITCIVVSPDDKYAYSASKDSTIIQWDLQAGKVHKCLSYNRKKPLVINPTHHNYPVLSLAVSEQYLVSGDNSGLINVWNSVTLEYIGPLRGHIDGVTGLAICNESNQLFSCSKDKSVKIWDLTELSYIDSLLGHQTEATSIDIMEKDHVITGGGFESMVRMWKIQDETQLMFHGTGGSIDSVKKIDTAHFVTGGDSGCISIWGTLRKKPFCNINNAHGTNKSNGQPNWVSAVGALENSDLIVSGSSDGLLKFWRCTNNYKSILPLFNVPLEGFITGLVFTNDGNRLIVAVANEHRFGRWHTVTGIKNSLHVINLKFNKT</sequence>
<comment type="subcellular location">
    <subcellularLocation>
        <location evidence="1">Nucleus</location>
    </subcellularLocation>
</comment>
<evidence type="ECO:0000313" key="8">
    <source>
        <dbReference type="Proteomes" id="UP000325440"/>
    </source>
</evidence>
<dbReference type="EMBL" id="CABPRJ010000477">
    <property type="protein sequence ID" value="VVC28012.1"/>
    <property type="molecule type" value="Genomic_DNA"/>
</dbReference>
<feature type="repeat" description="WD" evidence="5">
    <location>
        <begin position="269"/>
        <end position="310"/>
    </location>
</feature>
<dbReference type="InterPro" id="IPR019775">
    <property type="entry name" value="WD40_repeat_CS"/>
</dbReference>
<evidence type="ECO:0000256" key="4">
    <source>
        <dbReference type="ARBA" id="ARBA00023242"/>
    </source>
</evidence>
<gene>
    <name evidence="7" type="ORF">CINCED_3A014366</name>
</gene>